<dbReference type="SUPFAM" id="SSF52540">
    <property type="entry name" value="P-loop containing nucleoside triphosphate hydrolases"/>
    <property type="match status" value="1"/>
</dbReference>
<evidence type="ECO:0000256" key="7">
    <source>
        <dbReference type="ARBA" id="ARBA00022777"/>
    </source>
</evidence>
<keyword evidence="6 10" id="KW-0547">Nucleotide-binding</keyword>
<sequence>MIVAVEGVDGAGKNTLVTAVEEELLAREVPVARVAFPRYGNSVHADLADAALHGRMGDLTGSVHGMATLFALDRAEVADELAELSADGYVVLLDRFTASNAAYSAARLAEDVDGPTVEWVRMLETGSLGVPVPDLQVLVDVEVDEAARRVTSRAADDPARVPDAYEADAALQQRTAEVYRALAAAAWGSPWEVVTNPPSADRDAVEARARDLADVIVARRRAAEDADAHPDADAGTDDANAGTDADD</sequence>
<keyword evidence="14" id="KW-1185">Reference proteome</keyword>
<dbReference type="PANTHER" id="PTHR10344:SF4">
    <property type="entry name" value="UMP-CMP KINASE 2, MITOCHONDRIAL"/>
    <property type="match status" value="1"/>
</dbReference>
<gene>
    <name evidence="10" type="primary">tmk</name>
    <name evidence="13" type="ORF">CXF42_09380</name>
</gene>
<dbReference type="Pfam" id="PF02223">
    <property type="entry name" value="Thymidylate_kin"/>
    <property type="match status" value="1"/>
</dbReference>
<dbReference type="GO" id="GO:0006227">
    <property type="term" value="P:dUDP biosynthetic process"/>
    <property type="evidence" value="ECO:0007669"/>
    <property type="project" value="TreeGrafter"/>
</dbReference>
<dbReference type="AlphaFoldDB" id="A0A3R8PJ84"/>
<dbReference type="PANTHER" id="PTHR10344">
    <property type="entry name" value="THYMIDYLATE KINASE"/>
    <property type="match status" value="1"/>
</dbReference>
<protein>
    <recommendedName>
        <fullName evidence="3 10">Thymidylate kinase</fullName>
        <ecNumber evidence="2 10">2.7.4.9</ecNumber>
    </recommendedName>
    <alternativeName>
        <fullName evidence="10">dTMP kinase</fullName>
    </alternativeName>
</protein>
<comment type="function">
    <text evidence="10">Phosphorylation of dTMP to form dTDP in both de novo and salvage pathways of dTTP synthesis.</text>
</comment>
<comment type="similarity">
    <text evidence="1 10">Belongs to the thymidylate kinase family.</text>
</comment>
<dbReference type="EMBL" id="PQNQ01000033">
    <property type="protein sequence ID" value="RRQ02698.1"/>
    <property type="molecule type" value="Genomic_DNA"/>
</dbReference>
<dbReference type="GO" id="GO:0006235">
    <property type="term" value="P:dTTP biosynthetic process"/>
    <property type="evidence" value="ECO:0007669"/>
    <property type="project" value="UniProtKB-UniRule"/>
</dbReference>
<feature type="domain" description="Thymidylate kinase-like" evidence="12">
    <location>
        <begin position="5"/>
        <end position="183"/>
    </location>
</feature>
<feature type="compositionally biased region" description="Basic and acidic residues" evidence="11">
    <location>
        <begin position="221"/>
        <end position="232"/>
    </location>
</feature>
<evidence type="ECO:0000256" key="8">
    <source>
        <dbReference type="ARBA" id="ARBA00022840"/>
    </source>
</evidence>
<reference evidence="13 14" key="1">
    <citation type="submission" date="2018-01" db="EMBL/GenBank/DDBJ databases">
        <title>Twenty Corynebacterium bovis Genomes.</title>
        <authorList>
            <person name="Gulvik C.A."/>
        </authorList>
    </citation>
    <scope>NUCLEOTIDE SEQUENCE [LARGE SCALE GENOMIC DNA]</scope>
    <source>
        <strain evidence="13 14">16-2004</strain>
    </source>
</reference>
<accession>A0A3R8PJ84</accession>
<dbReference type="Gene3D" id="3.40.50.300">
    <property type="entry name" value="P-loop containing nucleotide triphosphate hydrolases"/>
    <property type="match status" value="1"/>
</dbReference>
<evidence type="ECO:0000256" key="6">
    <source>
        <dbReference type="ARBA" id="ARBA00022741"/>
    </source>
</evidence>
<organism evidence="13 14">
    <name type="scientific">Corynebacterium bovis</name>
    <dbReference type="NCBI Taxonomy" id="36808"/>
    <lineage>
        <taxon>Bacteria</taxon>
        <taxon>Bacillati</taxon>
        <taxon>Actinomycetota</taxon>
        <taxon>Actinomycetes</taxon>
        <taxon>Mycobacteriales</taxon>
        <taxon>Corynebacteriaceae</taxon>
        <taxon>Corynebacterium</taxon>
    </lineage>
</organism>
<comment type="caution">
    <text evidence="10">Lacks conserved residue(s) required for the propagation of feature annotation.</text>
</comment>
<evidence type="ECO:0000256" key="11">
    <source>
        <dbReference type="SAM" id="MobiDB-lite"/>
    </source>
</evidence>
<feature type="region of interest" description="Disordered" evidence="11">
    <location>
        <begin position="221"/>
        <end position="247"/>
    </location>
</feature>
<dbReference type="Proteomes" id="UP000278422">
    <property type="component" value="Unassembled WGS sequence"/>
</dbReference>
<dbReference type="EC" id="2.7.4.9" evidence="2 10"/>
<keyword evidence="8 10" id="KW-0067">ATP-binding</keyword>
<evidence type="ECO:0000256" key="4">
    <source>
        <dbReference type="ARBA" id="ARBA00022679"/>
    </source>
</evidence>
<evidence type="ECO:0000259" key="12">
    <source>
        <dbReference type="Pfam" id="PF02223"/>
    </source>
</evidence>
<keyword evidence="4 10" id="KW-0808">Transferase</keyword>
<evidence type="ECO:0000313" key="13">
    <source>
        <dbReference type="EMBL" id="RRQ02698.1"/>
    </source>
</evidence>
<evidence type="ECO:0000256" key="3">
    <source>
        <dbReference type="ARBA" id="ARBA00017144"/>
    </source>
</evidence>
<proteinExistence type="inferred from homology"/>
<dbReference type="GO" id="GO:0004798">
    <property type="term" value="F:dTMP kinase activity"/>
    <property type="evidence" value="ECO:0007669"/>
    <property type="project" value="UniProtKB-UniRule"/>
</dbReference>
<dbReference type="NCBIfam" id="NF005923">
    <property type="entry name" value="PRK07933.1"/>
    <property type="match status" value="1"/>
</dbReference>
<dbReference type="GO" id="GO:0006233">
    <property type="term" value="P:dTDP biosynthetic process"/>
    <property type="evidence" value="ECO:0007669"/>
    <property type="project" value="InterPro"/>
</dbReference>
<dbReference type="HAMAP" id="MF_00165">
    <property type="entry name" value="Thymidylate_kinase"/>
    <property type="match status" value="1"/>
</dbReference>
<comment type="caution">
    <text evidence="13">The sequence shown here is derived from an EMBL/GenBank/DDBJ whole genome shotgun (WGS) entry which is preliminary data.</text>
</comment>
<dbReference type="InterPro" id="IPR018094">
    <property type="entry name" value="Thymidylate_kinase"/>
</dbReference>
<evidence type="ECO:0000256" key="9">
    <source>
        <dbReference type="ARBA" id="ARBA00048743"/>
    </source>
</evidence>
<evidence type="ECO:0000256" key="10">
    <source>
        <dbReference type="HAMAP-Rule" id="MF_00165"/>
    </source>
</evidence>
<dbReference type="RefSeq" id="WP_125175378.1">
    <property type="nucleotide sequence ID" value="NZ_JBHYBM010000241.1"/>
</dbReference>
<evidence type="ECO:0000313" key="14">
    <source>
        <dbReference type="Proteomes" id="UP000278422"/>
    </source>
</evidence>
<name>A0A3R8PJ84_9CORY</name>
<dbReference type="GO" id="GO:0005829">
    <property type="term" value="C:cytosol"/>
    <property type="evidence" value="ECO:0007669"/>
    <property type="project" value="TreeGrafter"/>
</dbReference>
<dbReference type="CDD" id="cd01672">
    <property type="entry name" value="TMPK"/>
    <property type="match status" value="1"/>
</dbReference>
<dbReference type="InterPro" id="IPR018095">
    <property type="entry name" value="Thymidylate_kin_CS"/>
</dbReference>
<evidence type="ECO:0000256" key="2">
    <source>
        <dbReference type="ARBA" id="ARBA00012980"/>
    </source>
</evidence>
<keyword evidence="5 10" id="KW-0545">Nucleotide biosynthesis</keyword>
<evidence type="ECO:0000256" key="5">
    <source>
        <dbReference type="ARBA" id="ARBA00022727"/>
    </source>
</evidence>
<dbReference type="PROSITE" id="PS01331">
    <property type="entry name" value="THYMIDYLATE_KINASE"/>
    <property type="match status" value="1"/>
</dbReference>
<evidence type="ECO:0000256" key="1">
    <source>
        <dbReference type="ARBA" id="ARBA00009776"/>
    </source>
</evidence>
<dbReference type="InterPro" id="IPR027417">
    <property type="entry name" value="P-loop_NTPase"/>
</dbReference>
<feature type="compositionally biased region" description="Low complexity" evidence="11">
    <location>
        <begin position="237"/>
        <end position="247"/>
    </location>
</feature>
<dbReference type="GO" id="GO:0005524">
    <property type="term" value="F:ATP binding"/>
    <property type="evidence" value="ECO:0007669"/>
    <property type="project" value="UniProtKB-UniRule"/>
</dbReference>
<dbReference type="InterPro" id="IPR039430">
    <property type="entry name" value="Thymidylate_kin-like_dom"/>
</dbReference>
<keyword evidence="7 10" id="KW-0418">Kinase</keyword>
<comment type="catalytic activity">
    <reaction evidence="9 10">
        <text>dTMP + ATP = dTDP + ADP</text>
        <dbReference type="Rhea" id="RHEA:13517"/>
        <dbReference type="ChEBI" id="CHEBI:30616"/>
        <dbReference type="ChEBI" id="CHEBI:58369"/>
        <dbReference type="ChEBI" id="CHEBI:63528"/>
        <dbReference type="ChEBI" id="CHEBI:456216"/>
        <dbReference type="EC" id="2.7.4.9"/>
    </reaction>
</comment>